<sequence length="719" mass="77945">MRLLKFSILSATMLTSAHAFAAERTEAKDNAAGKYAGASEQPRDIVVSGGKEEGVTATKTKTPVVEIPQPVTIIDDSVFEAQGAVSVSDTLNYVSGVTANPYGPDSRVDGALVRGISALQFRDGMRDIFSYYASIRADPYNFDRIELVRGPASVLFGQGSLGGIINMVSKTPQFESGGEVSLRYGSFDRKEAMADITGPLTDTVAARIVARVRDSGTQTDYVSDDRVMISPSITFAPDAATTITLIGLYQEDDGGSTSQFLPLVGTILDNPNGQLDNDTFIGKPGWDRYDGRLLQGTAMASHQFSRDLTVNLKARYIDSDLTYLTHYPNSYSSPLNPYLDEDQRLISNYASGSIARMEIFSADNNVQFDFRTGDAVEHTLLAGVDYSWNRVRKTSGYALETIDIYDIDYDALSDFGGTIPMPGDTGYLYGSEEDTKQSQIGFYLQDQIRMWDRVSIVLGARRDKARSTSYGTEVYDQSATTFRAGIIGELVPGISPFASYTESFEPIGGTDVYGDPFVPKTGRQFEAGVKFHPLDGIIVTATAYHIKEANRPVSAVVTSPDDPDVVLTGQLQIGSLTSKGVELEANAALPGEISLIANASYNEAEVEDTGHQLDNVPKFNASLWAMKGLRLSADTAAKFGAGVRHVGKNRSYGTAFPDGLTTPAFTLVDAVAEIGWQRWSLSVNATNLLGKDYYAACLARGDCFMGSERNVYATLGYRF</sequence>
<dbReference type="GO" id="GO:0015344">
    <property type="term" value="F:siderophore uptake transmembrane transporter activity"/>
    <property type="evidence" value="ECO:0007669"/>
    <property type="project" value="TreeGrafter"/>
</dbReference>
<dbReference type="Pfam" id="PF07715">
    <property type="entry name" value="Plug"/>
    <property type="match status" value="1"/>
</dbReference>
<evidence type="ECO:0000313" key="19">
    <source>
        <dbReference type="EMBL" id="GGD82613.1"/>
    </source>
</evidence>
<evidence type="ECO:0000256" key="4">
    <source>
        <dbReference type="ARBA" id="ARBA00022452"/>
    </source>
</evidence>
<feature type="domain" description="TonB-dependent receptor-like beta-barrel" evidence="17">
    <location>
        <begin position="241"/>
        <end position="688"/>
    </location>
</feature>
<evidence type="ECO:0000256" key="13">
    <source>
        <dbReference type="ARBA" id="ARBA00023237"/>
    </source>
</evidence>
<dbReference type="InterPro" id="IPR039426">
    <property type="entry name" value="TonB-dep_rcpt-like"/>
</dbReference>
<reference evidence="19" key="2">
    <citation type="submission" date="2020-09" db="EMBL/GenBank/DDBJ databases">
        <authorList>
            <person name="Sun Q."/>
            <person name="Zhou Y."/>
        </authorList>
    </citation>
    <scope>NUCLEOTIDE SEQUENCE</scope>
    <source>
        <strain evidence="19">CGMCC 1.15360</strain>
    </source>
</reference>
<keyword evidence="5" id="KW-0410">Iron transport</keyword>
<reference evidence="19" key="1">
    <citation type="journal article" date="2014" name="Int. J. Syst. Evol. Microbiol.">
        <title>Complete genome sequence of Corynebacterium casei LMG S-19264T (=DSM 44701T), isolated from a smear-ripened cheese.</title>
        <authorList>
            <consortium name="US DOE Joint Genome Institute (JGI-PGF)"/>
            <person name="Walter F."/>
            <person name="Albersmeier A."/>
            <person name="Kalinowski J."/>
            <person name="Ruckert C."/>
        </authorList>
    </citation>
    <scope>NUCLEOTIDE SEQUENCE</scope>
    <source>
        <strain evidence="19">CGMCC 1.15360</strain>
    </source>
</reference>
<comment type="caution">
    <text evidence="19">The sequence shown here is derived from an EMBL/GenBank/DDBJ whole genome shotgun (WGS) entry which is preliminary data.</text>
</comment>
<dbReference type="PANTHER" id="PTHR32552">
    <property type="entry name" value="FERRICHROME IRON RECEPTOR-RELATED"/>
    <property type="match status" value="1"/>
</dbReference>
<evidence type="ECO:0000256" key="9">
    <source>
        <dbReference type="ARBA" id="ARBA00023065"/>
    </source>
</evidence>
<dbReference type="InterPro" id="IPR012910">
    <property type="entry name" value="Plug_dom"/>
</dbReference>
<dbReference type="Gene3D" id="2.170.130.10">
    <property type="entry name" value="TonB-dependent receptor, plug domain"/>
    <property type="match status" value="1"/>
</dbReference>
<evidence type="ECO:0000256" key="5">
    <source>
        <dbReference type="ARBA" id="ARBA00022496"/>
    </source>
</evidence>
<protein>
    <submittedName>
        <fullName evidence="19">Ferrisiderophore receptor</fullName>
    </submittedName>
</protein>
<keyword evidence="11 14" id="KW-0472">Membrane</keyword>
<evidence type="ECO:0000256" key="7">
    <source>
        <dbReference type="ARBA" id="ARBA00022729"/>
    </source>
</evidence>
<dbReference type="SUPFAM" id="SSF56935">
    <property type="entry name" value="Porins"/>
    <property type="match status" value="1"/>
</dbReference>
<dbReference type="AlphaFoldDB" id="A0A916ZAM6"/>
<evidence type="ECO:0000256" key="6">
    <source>
        <dbReference type="ARBA" id="ARBA00022692"/>
    </source>
</evidence>
<name>A0A916ZAM6_9SPHN</name>
<evidence type="ECO:0000256" key="16">
    <source>
        <dbReference type="SAM" id="SignalP"/>
    </source>
</evidence>
<dbReference type="Gene3D" id="2.40.170.20">
    <property type="entry name" value="TonB-dependent receptor, beta-barrel domain"/>
    <property type="match status" value="1"/>
</dbReference>
<keyword evidence="4 14" id="KW-1134">Transmembrane beta strand</keyword>
<dbReference type="NCBIfam" id="TIGR01783">
    <property type="entry name" value="TonB-siderophor"/>
    <property type="match status" value="1"/>
</dbReference>
<evidence type="ECO:0000259" key="17">
    <source>
        <dbReference type="Pfam" id="PF00593"/>
    </source>
</evidence>
<comment type="similarity">
    <text evidence="2 14 15">Belongs to the TonB-dependent receptor family.</text>
</comment>
<dbReference type="InterPro" id="IPR037066">
    <property type="entry name" value="Plug_dom_sf"/>
</dbReference>
<dbReference type="GO" id="GO:0009279">
    <property type="term" value="C:cell outer membrane"/>
    <property type="evidence" value="ECO:0007669"/>
    <property type="project" value="UniProtKB-SubCell"/>
</dbReference>
<dbReference type="Proteomes" id="UP000612349">
    <property type="component" value="Unassembled WGS sequence"/>
</dbReference>
<evidence type="ECO:0000256" key="8">
    <source>
        <dbReference type="ARBA" id="ARBA00023004"/>
    </source>
</evidence>
<organism evidence="19 20">
    <name type="scientific">Croceicoccus mobilis</name>
    <dbReference type="NCBI Taxonomy" id="1703339"/>
    <lineage>
        <taxon>Bacteria</taxon>
        <taxon>Pseudomonadati</taxon>
        <taxon>Pseudomonadota</taxon>
        <taxon>Alphaproteobacteria</taxon>
        <taxon>Sphingomonadales</taxon>
        <taxon>Erythrobacteraceae</taxon>
        <taxon>Croceicoccus</taxon>
    </lineage>
</organism>
<proteinExistence type="inferred from homology"/>
<evidence type="ECO:0000313" key="20">
    <source>
        <dbReference type="Proteomes" id="UP000612349"/>
    </source>
</evidence>
<keyword evidence="8" id="KW-0408">Iron</keyword>
<evidence type="ECO:0000256" key="15">
    <source>
        <dbReference type="RuleBase" id="RU003357"/>
    </source>
</evidence>
<keyword evidence="6 14" id="KW-0812">Transmembrane</keyword>
<dbReference type="PROSITE" id="PS52016">
    <property type="entry name" value="TONB_DEPENDENT_REC_3"/>
    <property type="match status" value="1"/>
</dbReference>
<keyword evidence="12 19" id="KW-0675">Receptor</keyword>
<dbReference type="GO" id="GO:0015891">
    <property type="term" value="P:siderophore transport"/>
    <property type="evidence" value="ECO:0007669"/>
    <property type="project" value="InterPro"/>
</dbReference>
<evidence type="ECO:0000259" key="18">
    <source>
        <dbReference type="Pfam" id="PF07715"/>
    </source>
</evidence>
<dbReference type="PANTHER" id="PTHR32552:SF68">
    <property type="entry name" value="FERRICHROME OUTER MEMBRANE TRANSPORTER_PHAGE RECEPTOR"/>
    <property type="match status" value="1"/>
</dbReference>
<accession>A0A916ZAM6</accession>
<dbReference type="EMBL" id="BMIP01000012">
    <property type="protein sequence ID" value="GGD82613.1"/>
    <property type="molecule type" value="Genomic_DNA"/>
</dbReference>
<feature type="chain" id="PRO_5037800858" evidence="16">
    <location>
        <begin position="22"/>
        <end position="719"/>
    </location>
</feature>
<dbReference type="RefSeq" id="WP_066775986.1">
    <property type="nucleotide sequence ID" value="NZ_BMIP01000012.1"/>
</dbReference>
<dbReference type="GO" id="GO:0038023">
    <property type="term" value="F:signaling receptor activity"/>
    <property type="evidence" value="ECO:0007669"/>
    <property type="project" value="InterPro"/>
</dbReference>
<evidence type="ECO:0000256" key="10">
    <source>
        <dbReference type="ARBA" id="ARBA00023077"/>
    </source>
</evidence>
<keyword evidence="20" id="KW-1185">Reference proteome</keyword>
<gene>
    <name evidence="19" type="primary">bfrI</name>
    <name evidence="19" type="ORF">GCM10010990_35810</name>
</gene>
<evidence type="ECO:0000256" key="14">
    <source>
        <dbReference type="PROSITE-ProRule" id="PRU01360"/>
    </source>
</evidence>
<keyword evidence="13 14" id="KW-0998">Cell outer membrane</keyword>
<evidence type="ECO:0000256" key="2">
    <source>
        <dbReference type="ARBA" id="ARBA00009810"/>
    </source>
</evidence>
<keyword evidence="9" id="KW-0406">Ion transport</keyword>
<evidence type="ECO:0000256" key="11">
    <source>
        <dbReference type="ARBA" id="ARBA00023136"/>
    </source>
</evidence>
<evidence type="ECO:0000256" key="1">
    <source>
        <dbReference type="ARBA" id="ARBA00004571"/>
    </source>
</evidence>
<dbReference type="InterPro" id="IPR010105">
    <property type="entry name" value="TonB_sidphr_rcpt"/>
</dbReference>
<dbReference type="InterPro" id="IPR000531">
    <property type="entry name" value="Beta-barrel_TonB"/>
</dbReference>
<comment type="subcellular location">
    <subcellularLocation>
        <location evidence="1 14">Cell outer membrane</location>
        <topology evidence="1 14">Multi-pass membrane protein</topology>
    </subcellularLocation>
</comment>
<keyword evidence="10 15" id="KW-0798">TonB box</keyword>
<keyword evidence="7 16" id="KW-0732">Signal</keyword>
<dbReference type="InterPro" id="IPR036942">
    <property type="entry name" value="Beta-barrel_TonB_sf"/>
</dbReference>
<dbReference type="OrthoDB" id="9760333at2"/>
<dbReference type="CDD" id="cd01347">
    <property type="entry name" value="ligand_gated_channel"/>
    <property type="match status" value="1"/>
</dbReference>
<evidence type="ECO:0000256" key="3">
    <source>
        <dbReference type="ARBA" id="ARBA00022448"/>
    </source>
</evidence>
<evidence type="ECO:0000256" key="12">
    <source>
        <dbReference type="ARBA" id="ARBA00023170"/>
    </source>
</evidence>
<feature type="signal peptide" evidence="16">
    <location>
        <begin position="1"/>
        <end position="21"/>
    </location>
</feature>
<feature type="domain" description="TonB-dependent receptor plug" evidence="18">
    <location>
        <begin position="64"/>
        <end position="164"/>
    </location>
</feature>
<dbReference type="Pfam" id="PF00593">
    <property type="entry name" value="TonB_dep_Rec_b-barrel"/>
    <property type="match status" value="1"/>
</dbReference>
<keyword evidence="3 14" id="KW-0813">Transport</keyword>